<keyword evidence="1" id="KW-0472">Membrane</keyword>
<dbReference type="EMBL" id="WMIB01000017">
    <property type="protein sequence ID" value="MTH54728.1"/>
    <property type="molecule type" value="Genomic_DNA"/>
</dbReference>
<evidence type="ECO:0000313" key="3">
    <source>
        <dbReference type="Proteomes" id="UP000434639"/>
    </source>
</evidence>
<dbReference type="Proteomes" id="UP000434639">
    <property type="component" value="Unassembled WGS sequence"/>
</dbReference>
<accession>A0A7X2S7J6</accession>
<evidence type="ECO:0000313" key="2">
    <source>
        <dbReference type="EMBL" id="MTH54728.1"/>
    </source>
</evidence>
<comment type="caution">
    <text evidence="2">The sequence shown here is derived from an EMBL/GenBank/DDBJ whole genome shotgun (WGS) entry which is preliminary data.</text>
</comment>
<organism evidence="2 3">
    <name type="scientific">Metabacillus mangrovi</name>
    <dbReference type="NCBI Taxonomy" id="1491830"/>
    <lineage>
        <taxon>Bacteria</taxon>
        <taxon>Bacillati</taxon>
        <taxon>Bacillota</taxon>
        <taxon>Bacilli</taxon>
        <taxon>Bacillales</taxon>
        <taxon>Bacillaceae</taxon>
        <taxon>Metabacillus</taxon>
    </lineage>
</organism>
<evidence type="ECO:0008006" key="4">
    <source>
        <dbReference type="Google" id="ProtNLM"/>
    </source>
</evidence>
<name>A0A7X2S7J6_9BACI</name>
<reference evidence="2 3" key="1">
    <citation type="journal article" date="2017" name="Int. J. Syst. Evol. Microbiol.">
        <title>Bacillus mangrovi sp. nov., isolated from a sediment sample from a mangrove forest.</title>
        <authorList>
            <person name="Gupta V."/>
            <person name="Singh P.K."/>
            <person name="Korpole S."/>
            <person name="Tanuku N.R.S."/>
            <person name="Pinnaka A.K."/>
        </authorList>
    </citation>
    <scope>NUCLEOTIDE SEQUENCE [LARGE SCALE GENOMIC DNA]</scope>
    <source>
        <strain evidence="2 3">KCTC 33872</strain>
    </source>
</reference>
<dbReference type="AlphaFoldDB" id="A0A7X2S7J6"/>
<gene>
    <name evidence="2" type="ORF">GKZ89_15095</name>
</gene>
<evidence type="ECO:0000256" key="1">
    <source>
        <dbReference type="SAM" id="Phobius"/>
    </source>
</evidence>
<proteinExistence type="predicted"/>
<dbReference type="RefSeq" id="WP_155113238.1">
    <property type="nucleotide sequence ID" value="NZ_WMIB01000017.1"/>
</dbReference>
<sequence length="64" mass="7256">MEIVSLLLASIGLVSVHVIGFFYPDWRKMNGKRDLSEWELYGVRALGMGVMLLMVGLSLFLLRL</sequence>
<dbReference type="OrthoDB" id="2974440at2"/>
<feature type="transmembrane region" description="Helical" evidence="1">
    <location>
        <begin position="42"/>
        <end position="62"/>
    </location>
</feature>
<keyword evidence="1" id="KW-1133">Transmembrane helix</keyword>
<protein>
    <recommendedName>
        <fullName evidence="4">DUF3995 domain-containing protein</fullName>
    </recommendedName>
</protein>
<keyword evidence="1" id="KW-0812">Transmembrane</keyword>
<keyword evidence="3" id="KW-1185">Reference proteome</keyword>